<dbReference type="InterPro" id="IPR023401">
    <property type="entry name" value="ODC_N"/>
</dbReference>
<dbReference type="GO" id="GO:0019752">
    <property type="term" value="P:carboxylic acid metabolic process"/>
    <property type="evidence" value="ECO:0007669"/>
    <property type="project" value="UniProtKB-ARBA"/>
</dbReference>
<dbReference type="Gene3D" id="3.40.50.720">
    <property type="entry name" value="NAD(P)-binding Rossmann-like Domain"/>
    <property type="match status" value="1"/>
</dbReference>
<dbReference type="InterPro" id="IPR003462">
    <property type="entry name" value="ODC_Mu_crystall"/>
</dbReference>
<dbReference type="FunFam" id="3.40.50.720:FF:000311">
    <property type="entry name" value="Ornithine cyclodeaminase"/>
    <property type="match status" value="1"/>
</dbReference>
<protein>
    <submittedName>
        <fullName evidence="2">Uncharacterized protein</fullName>
    </submittedName>
</protein>
<dbReference type="PIRSF" id="PIRSF001439">
    <property type="entry name" value="CryM"/>
    <property type="match status" value="1"/>
</dbReference>
<dbReference type="NCBIfam" id="NF004793">
    <property type="entry name" value="PRK06141.1"/>
    <property type="match status" value="1"/>
</dbReference>
<gene>
    <name evidence="2" type="ORF">Din_039019</name>
</gene>
<accession>A0A5B7BMM1</accession>
<dbReference type="PANTHER" id="PTHR13812:SF19">
    <property type="entry name" value="KETIMINE REDUCTASE MU-CRYSTALLIN"/>
    <property type="match status" value="1"/>
</dbReference>
<comment type="similarity">
    <text evidence="1">Belongs to the ornithine cyclodeaminase/mu-crystallin family.</text>
</comment>
<dbReference type="InterPro" id="IPR036291">
    <property type="entry name" value="NAD(P)-bd_dom_sf"/>
</dbReference>
<organism evidence="2">
    <name type="scientific">Davidia involucrata</name>
    <name type="common">Dove tree</name>
    <dbReference type="NCBI Taxonomy" id="16924"/>
    <lineage>
        <taxon>Eukaryota</taxon>
        <taxon>Viridiplantae</taxon>
        <taxon>Streptophyta</taxon>
        <taxon>Embryophyta</taxon>
        <taxon>Tracheophyta</taxon>
        <taxon>Spermatophyta</taxon>
        <taxon>Magnoliopsida</taxon>
        <taxon>eudicotyledons</taxon>
        <taxon>Gunneridae</taxon>
        <taxon>Pentapetalae</taxon>
        <taxon>asterids</taxon>
        <taxon>Cornales</taxon>
        <taxon>Nyssaceae</taxon>
        <taxon>Davidia</taxon>
    </lineage>
</organism>
<evidence type="ECO:0000256" key="1">
    <source>
        <dbReference type="ARBA" id="ARBA00008903"/>
    </source>
</evidence>
<dbReference type="AlphaFoldDB" id="A0A5B7BMM1"/>
<dbReference type="GO" id="GO:0005737">
    <property type="term" value="C:cytoplasm"/>
    <property type="evidence" value="ECO:0007669"/>
    <property type="project" value="TreeGrafter"/>
</dbReference>
<dbReference type="PANTHER" id="PTHR13812">
    <property type="entry name" value="KETIMINE REDUCTASE MU-CRYSTALLIN"/>
    <property type="match status" value="1"/>
</dbReference>
<reference evidence="2" key="1">
    <citation type="submission" date="2019-08" db="EMBL/GenBank/DDBJ databases">
        <title>Reference gene set and small RNA set construction with multiple tissues from Davidia involucrata Baill.</title>
        <authorList>
            <person name="Yang H."/>
            <person name="Zhou C."/>
            <person name="Li G."/>
            <person name="Wang J."/>
            <person name="Gao P."/>
            <person name="Wang M."/>
            <person name="Wang R."/>
            <person name="Zhao Y."/>
        </authorList>
    </citation>
    <scope>NUCLEOTIDE SEQUENCE</scope>
    <source>
        <tissue evidence="2">Mixed with DoveR01_LX</tissue>
    </source>
</reference>
<dbReference type="GO" id="GO:0016491">
    <property type="term" value="F:oxidoreductase activity"/>
    <property type="evidence" value="ECO:0007669"/>
    <property type="project" value="UniProtKB-ARBA"/>
</dbReference>
<evidence type="ECO:0000313" key="2">
    <source>
        <dbReference type="EMBL" id="MPA69578.1"/>
    </source>
</evidence>
<dbReference type="Gene3D" id="3.30.1780.10">
    <property type="entry name" value="ornithine cyclodeaminase, domain 1"/>
    <property type="match status" value="1"/>
</dbReference>
<dbReference type="SUPFAM" id="SSF51735">
    <property type="entry name" value="NAD(P)-binding Rossmann-fold domains"/>
    <property type="match status" value="1"/>
</dbReference>
<sequence length="346" mass="37632">MATRDDPAIKNPENTTITTTTPPIFIDTATLRSVLSHKALIRHFQASLPSASPTIQSPIRQTHQTAPFSSLLLMPSWSLSPSLPYIGVKLVTYYPQNSSLNLPGVHASYVLFNSLTGQTLASMDGTELTLYRTSCVSGLASQYLSRPESEVLVMIGAGSLAPHLIKAHLTARPNVRRVIIWNRTVEKARILAEKMCGEDEFKGVRFESSERLEEVVGIGDIVSCATNSETPLVRGAKLKAGTHLDLVGSFKHSMRECDDEAIMKGRVFVDNEAALVEAGELVGAFERGVISPDEIVGNLVELIKGEKVGRRDSSEITVFKSVGSAIVDILSAQLLYETCLNDQAHE</sequence>
<dbReference type="EMBL" id="GHES01039019">
    <property type="protein sequence ID" value="MPA69578.1"/>
    <property type="molecule type" value="Transcribed_RNA"/>
</dbReference>
<proteinExistence type="inferred from homology"/>
<dbReference type="Pfam" id="PF02423">
    <property type="entry name" value="OCD_Mu_crystall"/>
    <property type="match status" value="1"/>
</dbReference>
<name>A0A5B7BMM1_DAVIN</name>